<feature type="region of interest" description="Disordered" evidence="1">
    <location>
        <begin position="89"/>
        <end position="113"/>
    </location>
</feature>
<evidence type="ECO:0000313" key="3">
    <source>
        <dbReference type="Proteomes" id="UP000324222"/>
    </source>
</evidence>
<dbReference type="Proteomes" id="UP000324222">
    <property type="component" value="Unassembled WGS sequence"/>
</dbReference>
<name>A0A5B7FJH9_PORTR</name>
<sequence>MSSVPSRTRPRSSPFLRSSTRASPSLAASSPHRKKFRTKTGPPSRHPHDPSSSSSIFPPPKVSHLSPCVDIASCRPHLSKVKHCCAGSGAVRRISQESEPNRPSADIPDMTQQDGLSCQRGLETRRAQASTHITTHRFACTRT</sequence>
<protein>
    <submittedName>
        <fullName evidence="2">Uncharacterized protein</fullName>
    </submittedName>
</protein>
<feature type="region of interest" description="Disordered" evidence="1">
    <location>
        <begin position="1"/>
        <end position="63"/>
    </location>
</feature>
<proteinExistence type="predicted"/>
<organism evidence="2 3">
    <name type="scientific">Portunus trituberculatus</name>
    <name type="common">Swimming crab</name>
    <name type="synonym">Neptunus trituberculatus</name>
    <dbReference type="NCBI Taxonomy" id="210409"/>
    <lineage>
        <taxon>Eukaryota</taxon>
        <taxon>Metazoa</taxon>
        <taxon>Ecdysozoa</taxon>
        <taxon>Arthropoda</taxon>
        <taxon>Crustacea</taxon>
        <taxon>Multicrustacea</taxon>
        <taxon>Malacostraca</taxon>
        <taxon>Eumalacostraca</taxon>
        <taxon>Eucarida</taxon>
        <taxon>Decapoda</taxon>
        <taxon>Pleocyemata</taxon>
        <taxon>Brachyura</taxon>
        <taxon>Eubrachyura</taxon>
        <taxon>Portunoidea</taxon>
        <taxon>Portunidae</taxon>
        <taxon>Portuninae</taxon>
        <taxon>Portunus</taxon>
    </lineage>
</organism>
<evidence type="ECO:0000256" key="1">
    <source>
        <dbReference type="SAM" id="MobiDB-lite"/>
    </source>
</evidence>
<gene>
    <name evidence="2" type="ORF">E2C01_038802</name>
</gene>
<accession>A0A5B7FJH9</accession>
<dbReference type="AlphaFoldDB" id="A0A5B7FJH9"/>
<feature type="compositionally biased region" description="Low complexity" evidence="1">
    <location>
        <begin position="1"/>
        <end position="21"/>
    </location>
</feature>
<keyword evidence="3" id="KW-1185">Reference proteome</keyword>
<evidence type="ECO:0000313" key="2">
    <source>
        <dbReference type="EMBL" id="MPC45118.1"/>
    </source>
</evidence>
<dbReference type="EMBL" id="VSRR010006578">
    <property type="protein sequence ID" value="MPC45118.1"/>
    <property type="molecule type" value="Genomic_DNA"/>
</dbReference>
<reference evidence="2 3" key="1">
    <citation type="submission" date="2019-05" db="EMBL/GenBank/DDBJ databases">
        <title>Another draft genome of Portunus trituberculatus and its Hox gene families provides insights of decapod evolution.</title>
        <authorList>
            <person name="Jeong J.-H."/>
            <person name="Song I."/>
            <person name="Kim S."/>
            <person name="Choi T."/>
            <person name="Kim D."/>
            <person name="Ryu S."/>
            <person name="Kim W."/>
        </authorList>
    </citation>
    <scope>NUCLEOTIDE SEQUENCE [LARGE SCALE GENOMIC DNA]</scope>
    <source>
        <tissue evidence="2">Muscle</tissue>
    </source>
</reference>
<comment type="caution">
    <text evidence="2">The sequence shown here is derived from an EMBL/GenBank/DDBJ whole genome shotgun (WGS) entry which is preliminary data.</text>
</comment>